<dbReference type="AlphaFoldDB" id="A0A2B4SC65"/>
<dbReference type="EMBL" id="LSMT01000114">
    <property type="protein sequence ID" value="PFX26966.1"/>
    <property type="molecule type" value="Genomic_DNA"/>
</dbReference>
<proteinExistence type="predicted"/>
<reference evidence="2" key="1">
    <citation type="journal article" date="2017" name="bioRxiv">
        <title>Comparative analysis of the genomes of Stylophora pistillata and Acropora digitifera provides evidence for extensive differences between species of corals.</title>
        <authorList>
            <person name="Voolstra C.R."/>
            <person name="Li Y."/>
            <person name="Liew Y.J."/>
            <person name="Baumgarten S."/>
            <person name="Zoccola D."/>
            <person name="Flot J.-F."/>
            <person name="Tambutte S."/>
            <person name="Allemand D."/>
            <person name="Aranda M."/>
        </authorList>
    </citation>
    <scope>NUCLEOTIDE SEQUENCE [LARGE SCALE GENOMIC DNA]</scope>
</reference>
<keyword evidence="2" id="KW-1185">Reference proteome</keyword>
<sequence>MGNPRLLLQIRFTVQGRKVVIPLRHDADDEKENSTSRTMQHVPVAKDEGLISDEAHHELRMALPDKERDILPPISVLRQERNRQNGIINLHSIPEAKKGDGERCNKKATFSQLLSTQSLKNTVHANGNELHLHFATDGRHTSNKIRTVMAVFNILNEQEHDCDHQYPITLYNGSPILAYFLVRLSVTMTVSLPVPLSGWNVLSQDINSYTKNFDEQAFVADLDQAPFSLISLSDDPDFQLNLLNSILVEHIDRHAPLRCVHFTRPPAPCMKTEEIQLLQANRDELRKAAPQTHTAAAWGAF</sequence>
<name>A0A2B4SC65_STYPI</name>
<gene>
    <name evidence="1" type="ORF">AWC38_SpisGene8366</name>
</gene>
<protein>
    <submittedName>
        <fullName evidence="1">Uncharacterized protein</fullName>
    </submittedName>
</protein>
<evidence type="ECO:0000313" key="1">
    <source>
        <dbReference type="EMBL" id="PFX26966.1"/>
    </source>
</evidence>
<dbReference type="Proteomes" id="UP000225706">
    <property type="component" value="Unassembled WGS sequence"/>
</dbReference>
<organism evidence="1 2">
    <name type="scientific">Stylophora pistillata</name>
    <name type="common">Smooth cauliflower coral</name>
    <dbReference type="NCBI Taxonomy" id="50429"/>
    <lineage>
        <taxon>Eukaryota</taxon>
        <taxon>Metazoa</taxon>
        <taxon>Cnidaria</taxon>
        <taxon>Anthozoa</taxon>
        <taxon>Hexacorallia</taxon>
        <taxon>Scleractinia</taxon>
        <taxon>Astrocoeniina</taxon>
        <taxon>Pocilloporidae</taxon>
        <taxon>Stylophora</taxon>
    </lineage>
</organism>
<accession>A0A2B4SC65</accession>
<dbReference type="OrthoDB" id="5989905at2759"/>
<comment type="caution">
    <text evidence="1">The sequence shown here is derived from an EMBL/GenBank/DDBJ whole genome shotgun (WGS) entry which is preliminary data.</text>
</comment>
<evidence type="ECO:0000313" key="2">
    <source>
        <dbReference type="Proteomes" id="UP000225706"/>
    </source>
</evidence>